<feature type="coiled-coil region" evidence="6">
    <location>
        <begin position="67"/>
        <end position="94"/>
    </location>
</feature>
<keyword evidence="3" id="KW-0808">Transferase</keyword>
<dbReference type="SUPFAM" id="SSF53335">
    <property type="entry name" value="S-adenosyl-L-methionine-dependent methyltransferases"/>
    <property type="match status" value="1"/>
</dbReference>
<protein>
    <submittedName>
        <fullName evidence="7">Uncharacterized protein</fullName>
    </submittedName>
</protein>
<keyword evidence="8" id="KW-1185">Reference proteome</keyword>
<dbReference type="PANTHER" id="PTHR44067:SF9">
    <property type="entry name" value="F22F7.17 PROTEIN"/>
    <property type="match status" value="1"/>
</dbReference>
<evidence type="ECO:0000256" key="1">
    <source>
        <dbReference type="ARBA" id="ARBA00004606"/>
    </source>
</evidence>
<dbReference type="GO" id="GO:0032259">
    <property type="term" value="P:methylation"/>
    <property type="evidence" value="ECO:0007669"/>
    <property type="project" value="UniProtKB-KW"/>
</dbReference>
<evidence type="ECO:0000313" key="7">
    <source>
        <dbReference type="EMBL" id="CAA7388582.1"/>
    </source>
</evidence>
<gene>
    <name evidence="7" type="ORF">SI8410_01000791</name>
</gene>
<evidence type="ECO:0000256" key="3">
    <source>
        <dbReference type="ARBA" id="ARBA00022603"/>
    </source>
</evidence>
<accession>A0A7I8JXF3</accession>
<dbReference type="GO" id="GO:0008168">
    <property type="term" value="F:methyltransferase activity"/>
    <property type="evidence" value="ECO:0007669"/>
    <property type="project" value="UniProtKB-KW"/>
</dbReference>
<dbReference type="EMBL" id="LR746264">
    <property type="protein sequence ID" value="CAA7388582.1"/>
    <property type="molecule type" value="Genomic_DNA"/>
</dbReference>
<evidence type="ECO:0000256" key="6">
    <source>
        <dbReference type="SAM" id="Coils"/>
    </source>
</evidence>
<dbReference type="GO" id="GO:0012505">
    <property type="term" value="C:endomembrane system"/>
    <property type="evidence" value="ECO:0007669"/>
    <property type="project" value="UniProtKB-SubCell"/>
</dbReference>
<keyword evidence="4" id="KW-0735">Signal-anchor</keyword>
<dbReference type="GO" id="GO:0016020">
    <property type="term" value="C:membrane"/>
    <property type="evidence" value="ECO:0007669"/>
    <property type="project" value="UniProtKB-SubCell"/>
</dbReference>
<dbReference type="InterPro" id="IPR004159">
    <property type="entry name" value="Put_SAM_MeTrfase"/>
</dbReference>
<name>A0A7I8JXF3_SPIIN</name>
<dbReference type="PANTHER" id="PTHR44067">
    <property type="entry name" value="S-ADENOSYL-L-METHIONINE-DEPENDENT METHYLTRANSFERASE SUPERFAMILY PROTEIN-RELATED"/>
    <property type="match status" value="1"/>
</dbReference>
<evidence type="ECO:0000256" key="5">
    <source>
        <dbReference type="ARBA" id="ARBA00037847"/>
    </source>
</evidence>
<organism evidence="7 8">
    <name type="scientific">Spirodela intermedia</name>
    <name type="common">Intermediate duckweed</name>
    <dbReference type="NCBI Taxonomy" id="51605"/>
    <lineage>
        <taxon>Eukaryota</taxon>
        <taxon>Viridiplantae</taxon>
        <taxon>Streptophyta</taxon>
        <taxon>Embryophyta</taxon>
        <taxon>Tracheophyta</taxon>
        <taxon>Spermatophyta</taxon>
        <taxon>Magnoliopsida</taxon>
        <taxon>Liliopsida</taxon>
        <taxon>Araceae</taxon>
        <taxon>Lemnoideae</taxon>
        <taxon>Spirodela</taxon>
    </lineage>
</organism>
<comment type="subcellular location">
    <subcellularLocation>
        <location evidence="5">Endomembrane system</location>
        <topology evidence="5">Single-pass membrane protein</topology>
    </subcellularLocation>
    <subcellularLocation>
        <location evidence="1">Membrane</location>
        <topology evidence="1">Single-pass type II membrane protein</topology>
    </subcellularLocation>
</comment>
<reference evidence="7" key="1">
    <citation type="submission" date="2020-02" db="EMBL/GenBank/DDBJ databases">
        <authorList>
            <person name="Scholz U."/>
            <person name="Mascher M."/>
            <person name="Fiebig A."/>
        </authorList>
    </citation>
    <scope>NUCLEOTIDE SEQUENCE</scope>
</reference>
<keyword evidence="3" id="KW-0489">Methyltransferase</keyword>
<dbReference type="Gene3D" id="3.40.50.150">
    <property type="entry name" value="Vaccinia Virus protein VP39"/>
    <property type="match status" value="1"/>
</dbReference>
<evidence type="ECO:0000256" key="2">
    <source>
        <dbReference type="ARBA" id="ARBA00008361"/>
    </source>
</evidence>
<comment type="similarity">
    <text evidence="2">Belongs to the methyltransferase superfamily.</text>
</comment>
<dbReference type="Proteomes" id="UP000663760">
    <property type="component" value="Chromosome 1"/>
</dbReference>
<evidence type="ECO:0000313" key="8">
    <source>
        <dbReference type="Proteomes" id="UP000663760"/>
    </source>
</evidence>
<evidence type="ECO:0000256" key="4">
    <source>
        <dbReference type="ARBA" id="ARBA00022968"/>
    </source>
</evidence>
<keyword evidence="6" id="KW-0175">Coiled coil</keyword>
<proteinExistence type="inferred from homology"/>
<dbReference type="AlphaFoldDB" id="A0A7I8JXF3"/>
<sequence length="467" mass="53741">MDRPGATKMRFSRVILLLQIAFGFSVLLAGVGSFRQFHSLNLSAHIKERAFRRPETVEQEACAGFDLRALADRVEEALTELAALQEKLEGTIRSIDKNKELRAQNMSRAEFRHFLDEQVVQPLYSAHVGLRLIRLPLMEEPSKGGGDPLVNFFTVEETRKYLTGKENRHGKVNIHGANRTYNTIGHACVLMKKELEEYMNYEIGSYCKDDWLQGQALMVRGCDPLPRRRCLARAPRLYLQPFPINESLWRLPDDRNVRWNSYRCRSFACLSSKNPRRGFSKCTGCFEMEKEAAKWVTNSSLRADFLIADVLSVKPGEIRIGLDVSVGTGSFAARMREWNVTIVSTALNVGAPFSETIALRGLVPLYITLNQRLPFFDNTLDIIHTAVFLDGWIDLQLLDFVLFDWDRVLRPGGLLWIDKFFCNKKDLNDYMYMFLQLRYRKHRWVVASKSEEEVYLSALLEKPPRTL</sequence>
<keyword evidence="4" id="KW-0812">Transmembrane</keyword>
<dbReference type="OrthoDB" id="2013992at2759"/>
<dbReference type="InterPro" id="IPR029063">
    <property type="entry name" value="SAM-dependent_MTases_sf"/>
</dbReference>
<dbReference type="Pfam" id="PF03141">
    <property type="entry name" value="Methyltransf_29"/>
    <property type="match status" value="1"/>
</dbReference>
<dbReference type="InterPro" id="IPR053223">
    <property type="entry name" value="Prob_Methyltransferase"/>
</dbReference>